<keyword evidence="2" id="KW-0131">Cell cycle</keyword>
<gene>
    <name evidence="4" type="ORF">M9Y10_001878</name>
</gene>
<feature type="compositionally biased region" description="Acidic residues" evidence="3">
    <location>
        <begin position="499"/>
        <end position="532"/>
    </location>
</feature>
<accession>A0ABR2L8K8</accession>
<organism evidence="4 5">
    <name type="scientific">Tritrichomonas musculus</name>
    <dbReference type="NCBI Taxonomy" id="1915356"/>
    <lineage>
        <taxon>Eukaryota</taxon>
        <taxon>Metamonada</taxon>
        <taxon>Parabasalia</taxon>
        <taxon>Tritrichomonadida</taxon>
        <taxon>Tritrichomonadidae</taxon>
        <taxon>Tritrichomonas</taxon>
    </lineage>
</organism>
<feature type="compositionally biased region" description="Basic and acidic residues" evidence="3">
    <location>
        <begin position="533"/>
        <end position="544"/>
    </location>
</feature>
<feature type="region of interest" description="Disordered" evidence="3">
    <location>
        <begin position="214"/>
        <end position="234"/>
    </location>
</feature>
<evidence type="ECO:0000256" key="2">
    <source>
        <dbReference type="ARBA" id="ARBA00023306"/>
    </source>
</evidence>
<keyword evidence="5" id="KW-1185">Reference proteome</keyword>
<dbReference type="InterPro" id="IPR007587">
    <property type="entry name" value="SAPS"/>
</dbReference>
<protein>
    <submittedName>
        <fullName evidence="4">Uncharacterized protein</fullName>
    </submittedName>
</protein>
<proteinExistence type="inferred from homology"/>
<feature type="compositionally biased region" description="Acidic residues" evidence="3">
    <location>
        <begin position="214"/>
        <end position="226"/>
    </location>
</feature>
<feature type="region of interest" description="Disordered" evidence="3">
    <location>
        <begin position="488"/>
        <end position="584"/>
    </location>
</feature>
<sequence length="584" mass="66331">MFWLQRNPTNSIEKLLENPDTTLNQVLKDSSFASASRNPSKSLMNFLLAEKNFNILINLALSNDLKVAFNSTETTENDNESDNGKRKKEFNKIQRSAVLVLSSQSKIFQSELSKSSILQNKLNDFPNSDYSSDPKICGHYSRIVEALLRPSSGKYLYQVPNIIDFLITKINILPCRELLVILFCDFTILFIKCNSGVEYDDAIKAELFTFSNDDDDDSLDEDENEKSEDSKDSFNNITTKEERDALIHKFLFTDKIKSGESTFFIFSALNAIFTQKSDLTRYFATPECFRQILSIATSAEQKQLGSIEAFKAASHIINWSSEKSKISALSSGEISSIIKEIDPQFNLQNRPSIDGITAFAARIFTNSASQLINKIFSNETNTFLNEAILNGFKKLSWNDQLRLVNEKDLTHQIILSFITLDQENNTNLSTYVTNDNGYITELARFLNSEFEFQKKAGNNNDECKCFESEEWQNFVATILIPHVNQRDTFDNINSTSDSSEIEEDEFTDDEIEEEEEEEIIEEVLDMSDDEEDGNNKKISAEQKDSQLQSISDDDEVESGKEVNNETKVTTTDTSVDQLPKSDNV</sequence>
<dbReference type="PANTHER" id="PTHR12634">
    <property type="entry name" value="SIT4 YEAST -ASSOCIATING PROTEIN-RELATED"/>
    <property type="match status" value="1"/>
</dbReference>
<dbReference type="EMBL" id="JAPFFF010000001">
    <property type="protein sequence ID" value="KAK8899562.1"/>
    <property type="molecule type" value="Genomic_DNA"/>
</dbReference>
<dbReference type="PANTHER" id="PTHR12634:SF8">
    <property type="entry name" value="FIERY MOUNTAIN, ISOFORM D"/>
    <property type="match status" value="1"/>
</dbReference>
<name>A0ABR2L8K8_9EUKA</name>
<comment type="similarity">
    <text evidence="1">Belongs to the SAPS family.</text>
</comment>
<evidence type="ECO:0000313" key="5">
    <source>
        <dbReference type="Proteomes" id="UP001470230"/>
    </source>
</evidence>
<dbReference type="Proteomes" id="UP001470230">
    <property type="component" value="Unassembled WGS sequence"/>
</dbReference>
<evidence type="ECO:0000256" key="1">
    <source>
        <dbReference type="ARBA" id="ARBA00006180"/>
    </source>
</evidence>
<reference evidence="4 5" key="1">
    <citation type="submission" date="2024-04" db="EMBL/GenBank/DDBJ databases">
        <title>Tritrichomonas musculus Genome.</title>
        <authorList>
            <person name="Alves-Ferreira E."/>
            <person name="Grigg M."/>
            <person name="Lorenzi H."/>
            <person name="Galac M."/>
        </authorList>
    </citation>
    <scope>NUCLEOTIDE SEQUENCE [LARGE SCALE GENOMIC DNA]</scope>
    <source>
        <strain evidence="4 5">EAF2021</strain>
    </source>
</reference>
<comment type="caution">
    <text evidence="4">The sequence shown here is derived from an EMBL/GenBank/DDBJ whole genome shotgun (WGS) entry which is preliminary data.</text>
</comment>
<evidence type="ECO:0000313" key="4">
    <source>
        <dbReference type="EMBL" id="KAK8899562.1"/>
    </source>
</evidence>
<feature type="compositionally biased region" description="Polar residues" evidence="3">
    <location>
        <begin position="565"/>
        <end position="584"/>
    </location>
</feature>
<evidence type="ECO:0000256" key="3">
    <source>
        <dbReference type="SAM" id="MobiDB-lite"/>
    </source>
</evidence>